<comment type="caution">
    <text evidence="1">The sequence shown here is derived from an EMBL/GenBank/DDBJ whole genome shotgun (WGS) entry which is preliminary data.</text>
</comment>
<reference evidence="1 2" key="1">
    <citation type="submission" date="2021-11" db="EMBL/GenBank/DDBJ databases">
        <authorList>
            <person name="Depoorter E."/>
        </authorList>
    </citation>
    <scope>NUCLEOTIDE SEQUENCE [LARGE SCALE GENOMIC DNA]</scope>
    <source>
        <strain evidence="1 2">LMG 24286</strain>
    </source>
</reference>
<protein>
    <submittedName>
        <fullName evidence="1">Uncharacterized protein</fullName>
    </submittedName>
</protein>
<evidence type="ECO:0000313" key="2">
    <source>
        <dbReference type="Proteomes" id="UP000789719"/>
    </source>
</evidence>
<proteinExistence type="predicted"/>
<sequence length="63" mass="6866">MAINYVTKDGGLFDQKINQGLLTGVLGVPDVTLVNGSKSFTLTTIETTGLQPHTRNEPRFSSW</sequence>
<gene>
    <name evidence="1" type="ORF">WGH24286_01890</name>
</gene>
<organism evidence="1 2">
    <name type="scientific">Periweissella ghanensis</name>
    <dbReference type="NCBI Taxonomy" id="467997"/>
    <lineage>
        <taxon>Bacteria</taxon>
        <taxon>Bacillati</taxon>
        <taxon>Bacillota</taxon>
        <taxon>Bacilli</taxon>
        <taxon>Lactobacillales</taxon>
        <taxon>Lactobacillaceae</taxon>
        <taxon>Periweissella</taxon>
    </lineage>
</organism>
<name>A0ABN8BRA4_9LACO</name>
<accession>A0ABN8BRA4</accession>
<keyword evidence="2" id="KW-1185">Reference proteome</keyword>
<dbReference type="Proteomes" id="UP000789719">
    <property type="component" value="Unassembled WGS sequence"/>
</dbReference>
<evidence type="ECO:0000313" key="1">
    <source>
        <dbReference type="EMBL" id="CAH0419431.1"/>
    </source>
</evidence>
<dbReference type="EMBL" id="CAKKNT010000039">
    <property type="protein sequence ID" value="CAH0419431.1"/>
    <property type="molecule type" value="Genomic_DNA"/>
</dbReference>